<dbReference type="EMBL" id="JAULJE010000001">
    <property type="protein sequence ID" value="KAK1346421.1"/>
    <property type="molecule type" value="Genomic_DNA"/>
</dbReference>
<evidence type="ECO:0000313" key="1">
    <source>
        <dbReference type="EMBL" id="KAK1346421.1"/>
    </source>
</evidence>
<sequence length="126" mass="14039">MPLGSAETKPEGVRPALSPFVPHPELKVALEPTLLPWPGHMVGCLGVHGMVLSARGFWGELKMTGYNEFKLNEPPEDGISSVKFNPNTFQFLLVSSWDTSVCLYDVPVNSIWFKYQYTSTMLDCAF</sequence>
<dbReference type="SUPFAM" id="SSF50978">
    <property type="entry name" value="WD40 repeat-like"/>
    <property type="match status" value="1"/>
</dbReference>
<evidence type="ECO:0000313" key="2">
    <source>
        <dbReference type="Proteomes" id="UP001177744"/>
    </source>
</evidence>
<dbReference type="AlphaFoldDB" id="A0AA40IBR0"/>
<dbReference type="Gene3D" id="2.130.10.10">
    <property type="entry name" value="YVTN repeat-like/Quinoprotein amine dehydrogenase"/>
    <property type="match status" value="1"/>
</dbReference>
<keyword evidence="2" id="KW-1185">Reference proteome</keyword>
<dbReference type="InterPro" id="IPR015943">
    <property type="entry name" value="WD40/YVTN_repeat-like_dom_sf"/>
</dbReference>
<dbReference type="InterPro" id="IPR036322">
    <property type="entry name" value="WD40_repeat_dom_sf"/>
</dbReference>
<organism evidence="1 2">
    <name type="scientific">Cnephaeus nilssonii</name>
    <name type="common">Northern bat</name>
    <name type="synonym">Eptesicus nilssonii</name>
    <dbReference type="NCBI Taxonomy" id="3371016"/>
    <lineage>
        <taxon>Eukaryota</taxon>
        <taxon>Metazoa</taxon>
        <taxon>Chordata</taxon>
        <taxon>Craniata</taxon>
        <taxon>Vertebrata</taxon>
        <taxon>Euteleostomi</taxon>
        <taxon>Mammalia</taxon>
        <taxon>Eutheria</taxon>
        <taxon>Laurasiatheria</taxon>
        <taxon>Chiroptera</taxon>
        <taxon>Yangochiroptera</taxon>
        <taxon>Vespertilionidae</taxon>
        <taxon>Cnephaeus</taxon>
    </lineage>
</organism>
<gene>
    <name evidence="1" type="ORF">QTO34_000277</name>
</gene>
<accession>A0AA40IBR0</accession>
<comment type="caution">
    <text evidence="1">The sequence shown here is derived from an EMBL/GenBank/DDBJ whole genome shotgun (WGS) entry which is preliminary data.</text>
</comment>
<proteinExistence type="predicted"/>
<name>A0AA40IBR0_CNENI</name>
<reference evidence="1" key="1">
    <citation type="submission" date="2023-06" db="EMBL/GenBank/DDBJ databases">
        <title>Reference genome for the Northern bat (Eptesicus nilssonii), a most northern bat species.</title>
        <authorList>
            <person name="Laine V.N."/>
            <person name="Pulliainen A.T."/>
            <person name="Lilley T.M."/>
        </authorList>
    </citation>
    <scope>NUCLEOTIDE SEQUENCE</scope>
    <source>
        <strain evidence="1">BLF_Eptnil</strain>
        <tissue evidence="1">Kidney</tissue>
    </source>
</reference>
<dbReference type="Proteomes" id="UP001177744">
    <property type="component" value="Unassembled WGS sequence"/>
</dbReference>
<protein>
    <submittedName>
        <fullName evidence="1">Uncharacterized protein</fullName>
    </submittedName>
</protein>